<evidence type="ECO:0000313" key="2">
    <source>
        <dbReference type="Proteomes" id="UP000024404"/>
    </source>
</evidence>
<dbReference type="EMBL" id="CMVM020000193">
    <property type="status" value="NOT_ANNOTATED_CDS"/>
    <property type="molecule type" value="Genomic_DNA"/>
</dbReference>
<accession>A0A2K6WD07</accession>
<sequence length="471" mass="53926">MHNRIKDVKVGNDDNIDERPMLITDKACLDGIDTRKYANFLTLFNSLKKRNATSMAIDHTRHLSPVQQKRSGYRHVYTVEDYMPSTSSQQSNSNSNDEHVLESYQVSKESQPIAISDMDLITEPTNFVEKKMKYGNKQTCSTKIAKSCSTSKAEKLPPGTFDLLLICKKRMQLDEDKDEKIVNGTTSFVQPYRSNNNIAQSSEITVTSSQIEMPCSSLLYRRSSEFIVRKKKEEIERIEKDTVIRSQSFDATCTAAKKEYLERSSDLDIKPLIIQEMDGRTLVHINDKDKNCNLRHSLEKNSSDSKLIDEKEVSFGEATTTEVESYTDADKSQEIKALRNINKNLAKKLAKAERMAQLLQIQLKFYDKTNDVKFACKLADIIDHLKLLPPDDRFRDEALEVLNSTIPSTGVNDEKSHFLNSLLKEIEYNKAAFSNPGALRKCCEQLFEYAHKYPPVLMELQNQINKVRIIY</sequence>
<proteinExistence type="predicted"/>
<dbReference type="OMA" id="HVLESYQ"/>
<protein>
    <submittedName>
        <fullName evidence="1">Uncharacterized protein</fullName>
    </submittedName>
</protein>
<keyword evidence="2" id="KW-1185">Reference proteome</keyword>
<reference evidence="1" key="2">
    <citation type="submission" date="2018-02" db="UniProtKB">
        <authorList>
            <consortium name="EnsemblMetazoa"/>
        </authorList>
    </citation>
    <scope>IDENTIFICATION</scope>
</reference>
<evidence type="ECO:0000313" key="1">
    <source>
        <dbReference type="EnsemblMetazoa" id="OVOC7398.1"/>
    </source>
</evidence>
<reference evidence="2" key="1">
    <citation type="submission" date="2013-10" db="EMBL/GenBank/DDBJ databases">
        <title>Genome sequencing of Onchocerca volvulus.</title>
        <authorList>
            <person name="Cotton J."/>
            <person name="Tsai J."/>
            <person name="Stanley E."/>
            <person name="Tracey A."/>
            <person name="Holroyd N."/>
            <person name="Lustigman S."/>
            <person name="Berriman M."/>
        </authorList>
    </citation>
    <scope>NUCLEOTIDE SEQUENCE</scope>
</reference>
<dbReference type="Proteomes" id="UP000024404">
    <property type="component" value="Unassembled WGS sequence"/>
</dbReference>
<dbReference type="EnsemblMetazoa" id="OVOC7398.1">
    <property type="protein sequence ID" value="OVOC7398.1"/>
    <property type="gene ID" value="WBGene00244207"/>
</dbReference>
<organism evidence="1 2">
    <name type="scientific">Onchocerca volvulus</name>
    <dbReference type="NCBI Taxonomy" id="6282"/>
    <lineage>
        <taxon>Eukaryota</taxon>
        <taxon>Metazoa</taxon>
        <taxon>Ecdysozoa</taxon>
        <taxon>Nematoda</taxon>
        <taxon>Chromadorea</taxon>
        <taxon>Rhabditida</taxon>
        <taxon>Spirurina</taxon>
        <taxon>Spiruromorpha</taxon>
        <taxon>Filarioidea</taxon>
        <taxon>Onchocercidae</taxon>
        <taxon>Onchocerca</taxon>
    </lineage>
</organism>
<dbReference type="AlphaFoldDB" id="A0A2K6WD07"/>
<name>A0A2K6WD07_ONCVO</name>